<keyword evidence="2" id="KW-0645">Protease</keyword>
<dbReference type="Gene3D" id="3.40.50.880">
    <property type="match status" value="1"/>
</dbReference>
<dbReference type="EMBL" id="FODD01000036">
    <property type="protein sequence ID" value="SEO69404.1"/>
    <property type="molecule type" value="Genomic_DNA"/>
</dbReference>
<dbReference type="AlphaFoldDB" id="A0A1H8RT90"/>
<protein>
    <submittedName>
        <fullName evidence="5">Dipeptidase E</fullName>
    </submittedName>
</protein>
<proteinExistence type="inferred from homology"/>
<comment type="similarity">
    <text evidence="1">Belongs to the peptidase S51 family.</text>
</comment>
<dbReference type="OrthoDB" id="3373764at2"/>
<accession>A0A1H8RT90</accession>
<name>A0A1H8RT90_9ACTN</name>
<dbReference type="Proteomes" id="UP000181951">
    <property type="component" value="Unassembled WGS sequence"/>
</dbReference>
<gene>
    <name evidence="5" type="ORF">SAMN05216267_103676</name>
</gene>
<sequence>MRLYLSSFRLGNRPERLLGLLPGGRADGPVAVIGNALDAESSEVRAAGVERETAALRALGLEPVEVDLRDHAGGRARDLAGLLSGHPLVWLRGGNVFMLRQAMAHSAADAAFTALLESDALVYAGYSAGACVLAPSLRGLEHCDDATAVTRVYGEEPLWDGLGVLDRPFVPHLDSPGHPETVLLGEVSRAYGAAGVDHHRMRDGEVLVVNGGDLHR</sequence>
<keyword evidence="4" id="KW-0720">Serine protease</keyword>
<evidence type="ECO:0000313" key="6">
    <source>
        <dbReference type="Proteomes" id="UP000181951"/>
    </source>
</evidence>
<dbReference type="InterPro" id="IPR005320">
    <property type="entry name" value="Peptidase_S51"/>
</dbReference>
<dbReference type="STRING" id="310780.SAMN05216267_103676"/>
<evidence type="ECO:0000313" key="5">
    <source>
        <dbReference type="EMBL" id="SEO69404.1"/>
    </source>
</evidence>
<dbReference type="GO" id="GO:0006508">
    <property type="term" value="P:proteolysis"/>
    <property type="evidence" value="ECO:0007669"/>
    <property type="project" value="UniProtKB-KW"/>
</dbReference>
<keyword evidence="6" id="KW-1185">Reference proteome</keyword>
<dbReference type="InterPro" id="IPR029062">
    <property type="entry name" value="Class_I_gatase-like"/>
</dbReference>
<dbReference type="Pfam" id="PF03575">
    <property type="entry name" value="Peptidase_S51"/>
    <property type="match status" value="1"/>
</dbReference>
<dbReference type="GO" id="GO:0008236">
    <property type="term" value="F:serine-type peptidase activity"/>
    <property type="evidence" value="ECO:0007669"/>
    <property type="project" value="UniProtKB-KW"/>
</dbReference>
<evidence type="ECO:0000256" key="2">
    <source>
        <dbReference type="ARBA" id="ARBA00022670"/>
    </source>
</evidence>
<reference evidence="5 6" key="1">
    <citation type="submission" date="2016-10" db="EMBL/GenBank/DDBJ databases">
        <authorList>
            <person name="de Groot N.N."/>
        </authorList>
    </citation>
    <scope>NUCLEOTIDE SEQUENCE [LARGE SCALE GENOMIC DNA]</scope>
    <source>
        <strain evidence="5 6">CGMCC 4.2026</strain>
    </source>
</reference>
<dbReference type="SUPFAM" id="SSF52317">
    <property type="entry name" value="Class I glutamine amidotransferase-like"/>
    <property type="match status" value="1"/>
</dbReference>
<evidence type="ECO:0000256" key="3">
    <source>
        <dbReference type="ARBA" id="ARBA00022801"/>
    </source>
</evidence>
<evidence type="ECO:0000256" key="4">
    <source>
        <dbReference type="ARBA" id="ARBA00022825"/>
    </source>
</evidence>
<evidence type="ECO:0000256" key="1">
    <source>
        <dbReference type="ARBA" id="ARBA00006534"/>
    </source>
</evidence>
<dbReference type="RefSeq" id="WP_075017909.1">
    <property type="nucleotide sequence ID" value="NZ_FODD01000036.1"/>
</dbReference>
<organism evidence="5 6">
    <name type="scientific">Actinacidiphila rubida</name>
    <dbReference type="NCBI Taxonomy" id="310780"/>
    <lineage>
        <taxon>Bacteria</taxon>
        <taxon>Bacillati</taxon>
        <taxon>Actinomycetota</taxon>
        <taxon>Actinomycetes</taxon>
        <taxon>Kitasatosporales</taxon>
        <taxon>Streptomycetaceae</taxon>
        <taxon>Actinacidiphila</taxon>
    </lineage>
</organism>
<keyword evidence="3" id="KW-0378">Hydrolase</keyword>